<dbReference type="PANTHER" id="PTHR31579">
    <property type="entry name" value="OS03G0796600 PROTEIN"/>
    <property type="match status" value="1"/>
</dbReference>
<dbReference type="InterPro" id="IPR006502">
    <property type="entry name" value="PDDEXK-like"/>
</dbReference>
<dbReference type="EMBL" id="BMAR01000009">
    <property type="protein sequence ID" value="GFR44994.1"/>
    <property type="molecule type" value="Genomic_DNA"/>
</dbReference>
<dbReference type="Pfam" id="PF04720">
    <property type="entry name" value="PDDEXK_6"/>
    <property type="match status" value="1"/>
</dbReference>
<name>A0AAD3DPS4_9CHLO</name>
<feature type="compositionally biased region" description="Low complexity" evidence="1">
    <location>
        <begin position="440"/>
        <end position="476"/>
    </location>
</feature>
<comment type="caution">
    <text evidence="2">The sequence shown here is derived from an EMBL/GenBank/DDBJ whole genome shotgun (WGS) entry which is preliminary data.</text>
</comment>
<dbReference type="AlphaFoldDB" id="A0AAD3DPS4"/>
<evidence type="ECO:0000256" key="1">
    <source>
        <dbReference type="SAM" id="MobiDB-lite"/>
    </source>
</evidence>
<evidence type="ECO:0000313" key="3">
    <source>
        <dbReference type="Proteomes" id="UP001054857"/>
    </source>
</evidence>
<dbReference type="PANTHER" id="PTHR31579:SF1">
    <property type="entry name" value="OS03G0796600 PROTEIN"/>
    <property type="match status" value="1"/>
</dbReference>
<keyword evidence="3" id="KW-1185">Reference proteome</keyword>
<feature type="region of interest" description="Disordered" evidence="1">
    <location>
        <begin position="240"/>
        <end position="276"/>
    </location>
</feature>
<sequence>MVVSALGSLVFDIEVALTEDKTTHGDVRPQARVEHLLIQRLEALSRPACPFARELLFHVQRICSGAVGQDIPDVQALAAELASLGYYVTVRSALQGNGTDCFRSLRHEFVLVRGSGEFSGMEFIVEPALRQHFAIPHPSPEYSAALSHVSEVFVGGSCRLVPVVQLLCALMADSFERQGLALPPWRKEQAMLSKWLPLPHRLRDRQVTPPPQAAAAAKCGIVTEAAAQSAFDAAIETVDSAASNTSTDSGDGWSSGSMDCSPVSVLPPPPRQGDSAATVSTKFFAVHGFQPLLTSTAVAATAIGGASGGGDEDMPALTAAAAAQGCPGVMRGRGGGCGGGCGNCLKRAFGYDSCMDMNGLCGGIGGGSGDGSDCGGNGKHGLLAARIAESARTVAANGDGDGSGDGGVHDRIRTRPPVHLGEMAIRVVKLVGFNLPEESQPQQQQQQQQRQHTAHVVQNQPPPVSQVLQQQRQQPQHSRRNLQAPPPPLDLGFQRHTRNAAAAAAAEALLLPWRRQLRHRAV</sequence>
<feature type="region of interest" description="Disordered" evidence="1">
    <location>
        <begin position="438"/>
        <end position="493"/>
    </location>
</feature>
<gene>
    <name evidence="2" type="ORF">Agub_g6303</name>
</gene>
<feature type="compositionally biased region" description="Low complexity" evidence="1">
    <location>
        <begin position="243"/>
        <end position="261"/>
    </location>
</feature>
<accession>A0AAD3DPS4</accession>
<proteinExistence type="predicted"/>
<protein>
    <submittedName>
        <fullName evidence="2">Uncharacterized protein</fullName>
    </submittedName>
</protein>
<organism evidence="2 3">
    <name type="scientific">Astrephomene gubernaculifera</name>
    <dbReference type="NCBI Taxonomy" id="47775"/>
    <lineage>
        <taxon>Eukaryota</taxon>
        <taxon>Viridiplantae</taxon>
        <taxon>Chlorophyta</taxon>
        <taxon>core chlorophytes</taxon>
        <taxon>Chlorophyceae</taxon>
        <taxon>CS clade</taxon>
        <taxon>Chlamydomonadales</taxon>
        <taxon>Astrephomenaceae</taxon>
        <taxon>Astrephomene</taxon>
    </lineage>
</organism>
<reference evidence="2 3" key="1">
    <citation type="journal article" date="2021" name="Sci. Rep.">
        <title>Genome sequencing of the multicellular alga Astrephomene provides insights into convergent evolution of germ-soma differentiation.</title>
        <authorList>
            <person name="Yamashita S."/>
            <person name="Yamamoto K."/>
            <person name="Matsuzaki R."/>
            <person name="Suzuki S."/>
            <person name="Yamaguchi H."/>
            <person name="Hirooka S."/>
            <person name="Minakuchi Y."/>
            <person name="Miyagishima S."/>
            <person name="Kawachi M."/>
            <person name="Toyoda A."/>
            <person name="Nozaki H."/>
        </authorList>
    </citation>
    <scope>NUCLEOTIDE SEQUENCE [LARGE SCALE GENOMIC DNA]</scope>
    <source>
        <strain evidence="2 3">NIES-4017</strain>
    </source>
</reference>
<evidence type="ECO:0000313" key="2">
    <source>
        <dbReference type="EMBL" id="GFR44994.1"/>
    </source>
</evidence>
<dbReference type="Proteomes" id="UP001054857">
    <property type="component" value="Unassembled WGS sequence"/>
</dbReference>